<dbReference type="InterPro" id="IPR014106">
    <property type="entry name" value="SAICAR_synthase_Vibrio-typ"/>
</dbReference>
<dbReference type="NCBIfam" id="NF010567">
    <property type="entry name" value="PRK13960.1"/>
    <property type="match status" value="1"/>
</dbReference>
<dbReference type="UniPathway" id="UPA00074">
    <property type="reaction ID" value="UER00131"/>
</dbReference>
<feature type="domain" description="SAICAR synthetase/ADE2 N-terminal" evidence="7">
    <location>
        <begin position="52"/>
        <end position="294"/>
    </location>
</feature>
<dbReference type="GO" id="GO:0004639">
    <property type="term" value="F:phosphoribosylaminoimidazolesuccinocarboxamide synthase activity"/>
    <property type="evidence" value="ECO:0007669"/>
    <property type="project" value="UniProtKB-EC"/>
</dbReference>
<name>A0A0F9Z0I1_9ZZZZ</name>
<dbReference type="CDD" id="cd01414">
    <property type="entry name" value="SAICAR_synt_Sc"/>
    <property type="match status" value="1"/>
</dbReference>
<dbReference type="GO" id="GO:0006189">
    <property type="term" value="P:'de novo' IMP biosynthetic process"/>
    <property type="evidence" value="ECO:0007669"/>
    <property type="project" value="UniProtKB-UniPathway"/>
</dbReference>
<dbReference type="Gene3D" id="3.30.470.20">
    <property type="entry name" value="ATP-grasp fold, B domain"/>
    <property type="match status" value="1"/>
</dbReference>
<evidence type="ECO:0000256" key="4">
    <source>
        <dbReference type="ARBA" id="ARBA00022741"/>
    </source>
</evidence>
<evidence type="ECO:0000313" key="8">
    <source>
        <dbReference type="EMBL" id="KKO10569.1"/>
    </source>
</evidence>
<dbReference type="GO" id="GO:0005737">
    <property type="term" value="C:cytoplasm"/>
    <property type="evidence" value="ECO:0007669"/>
    <property type="project" value="TreeGrafter"/>
</dbReference>
<gene>
    <name evidence="8" type="ORF">LCGC14_0020490</name>
</gene>
<evidence type="ECO:0000259" key="7">
    <source>
        <dbReference type="Pfam" id="PF01259"/>
    </source>
</evidence>
<evidence type="ECO:0000256" key="5">
    <source>
        <dbReference type="ARBA" id="ARBA00022755"/>
    </source>
</evidence>
<organism evidence="8">
    <name type="scientific">marine sediment metagenome</name>
    <dbReference type="NCBI Taxonomy" id="412755"/>
    <lineage>
        <taxon>unclassified sequences</taxon>
        <taxon>metagenomes</taxon>
        <taxon>ecological metagenomes</taxon>
    </lineage>
</organism>
<dbReference type="Gene3D" id="3.30.200.20">
    <property type="entry name" value="Phosphorylase Kinase, domain 1"/>
    <property type="match status" value="1"/>
</dbReference>
<dbReference type="GO" id="GO:0005524">
    <property type="term" value="F:ATP binding"/>
    <property type="evidence" value="ECO:0007669"/>
    <property type="project" value="UniProtKB-KW"/>
</dbReference>
<reference evidence="8" key="1">
    <citation type="journal article" date="2015" name="Nature">
        <title>Complex archaea that bridge the gap between prokaryotes and eukaryotes.</title>
        <authorList>
            <person name="Spang A."/>
            <person name="Saw J.H."/>
            <person name="Jorgensen S.L."/>
            <person name="Zaremba-Niedzwiedzka K."/>
            <person name="Martijn J."/>
            <person name="Lind A.E."/>
            <person name="van Eijk R."/>
            <person name="Schleper C."/>
            <person name="Guy L."/>
            <person name="Ettema T.J."/>
        </authorList>
    </citation>
    <scope>NUCLEOTIDE SEQUENCE</scope>
</reference>
<comment type="caution">
    <text evidence="8">The sequence shown here is derived from an EMBL/GenBank/DDBJ whole genome shotgun (WGS) entry which is preliminary data.</text>
</comment>
<keyword evidence="4" id="KW-0547">Nucleotide-binding</keyword>
<evidence type="ECO:0000256" key="6">
    <source>
        <dbReference type="ARBA" id="ARBA00022840"/>
    </source>
</evidence>
<dbReference type="SUPFAM" id="SSF56104">
    <property type="entry name" value="SAICAR synthase-like"/>
    <property type="match status" value="1"/>
</dbReference>
<dbReference type="AlphaFoldDB" id="A0A0F9Z0I1"/>
<evidence type="ECO:0000256" key="2">
    <source>
        <dbReference type="ARBA" id="ARBA00012217"/>
    </source>
</evidence>
<keyword evidence="5" id="KW-0658">Purine biosynthesis</keyword>
<dbReference type="NCBIfam" id="TIGR02735">
    <property type="entry name" value="purC_vibrio"/>
    <property type="match status" value="1"/>
</dbReference>
<evidence type="ECO:0000256" key="3">
    <source>
        <dbReference type="ARBA" id="ARBA00022598"/>
    </source>
</evidence>
<comment type="pathway">
    <text evidence="1">Purine metabolism; IMP biosynthesis via de novo pathway; 5-amino-1-(5-phospho-D-ribosyl)imidazole-4-carboxamide from 5-amino-1-(5-phospho-D-ribosyl)imidazole-4-carboxylate: step 1/2.</text>
</comment>
<evidence type="ECO:0000256" key="1">
    <source>
        <dbReference type="ARBA" id="ARBA00004672"/>
    </source>
</evidence>
<keyword evidence="6" id="KW-0067">ATP-binding</keyword>
<dbReference type="HAMAP" id="MF_00137">
    <property type="entry name" value="SAICAR_synth"/>
    <property type="match status" value="1"/>
</dbReference>
<sequence>MRPADSVLAVNNDLPIRTRQAVHSGKVRSVYWLTEEDSARLIRERNYPVLPDAPLAIMVISDRLSAFDCVWHAEGGMAGVPGKGAALNAIASHWFELFRKEGLADSHILDIPHPFVWIVQKARPVMIEAICRQYITGSMWRAYSNGEREFCGITLPDNLHKDQRLPELLMTPSTKGILRGIPGVPEADDVNISRQDILDNYAAFNFRSADDVSQYEKLLRDGFAVISQSLTKLDQVFVDTKFEFGYVSDQTGVEKLIYMDEVGTPDSSRIWDGPAYRNGRIVEQSKEAFRQFLLQYFPDPDILLNKNRMPERIALARDNALPLDALMQVSATYVGMAEKITDQKIRLPDNPKAEIIDILHQQYGLIDPAQLS</sequence>
<dbReference type="PANTHER" id="PTHR43700">
    <property type="entry name" value="PHOSPHORIBOSYLAMINOIMIDAZOLE-SUCCINOCARBOXAMIDE SYNTHASE"/>
    <property type="match status" value="1"/>
</dbReference>
<dbReference type="EMBL" id="LAZR01000004">
    <property type="protein sequence ID" value="KKO10569.1"/>
    <property type="molecule type" value="Genomic_DNA"/>
</dbReference>
<accession>A0A0F9Z0I1</accession>
<dbReference type="InterPro" id="IPR028923">
    <property type="entry name" value="SAICAR_synt/ADE2_N"/>
</dbReference>
<dbReference type="EC" id="6.3.2.6" evidence="2"/>
<proteinExistence type="inferred from homology"/>
<dbReference type="Pfam" id="PF01259">
    <property type="entry name" value="SAICAR_synt"/>
    <property type="match status" value="1"/>
</dbReference>
<dbReference type="PANTHER" id="PTHR43700:SF1">
    <property type="entry name" value="PHOSPHORIBOSYLAMINOIMIDAZOLE-SUCCINOCARBOXAMIDE SYNTHASE"/>
    <property type="match status" value="1"/>
</dbReference>
<protein>
    <recommendedName>
        <fullName evidence="2">phosphoribosylaminoimidazolesuccinocarboxamide synthase</fullName>
        <ecNumber evidence="2">6.3.2.6</ecNumber>
    </recommendedName>
</protein>
<keyword evidence="3" id="KW-0436">Ligase</keyword>